<evidence type="ECO:0000313" key="19">
    <source>
        <dbReference type="EMBL" id="AFZ81317.1"/>
    </source>
</evidence>
<feature type="region of interest" description="Disordered" evidence="15">
    <location>
        <begin position="121"/>
        <end position="160"/>
    </location>
</feature>
<evidence type="ECO:0000256" key="1">
    <source>
        <dbReference type="ARBA" id="ARBA00001966"/>
    </source>
</evidence>
<dbReference type="Pfam" id="PF00919">
    <property type="entry name" value="UPF0004"/>
    <property type="match status" value="1"/>
</dbReference>
<comment type="similarity">
    <text evidence="3">Belongs to the methylthiotransferase family. CDKAL1 subfamily.</text>
</comment>
<dbReference type="InterPro" id="IPR023404">
    <property type="entry name" value="rSAM_horseshoe"/>
</dbReference>
<evidence type="ECO:0000256" key="13">
    <source>
        <dbReference type="ARBA" id="ARBA00031213"/>
    </source>
</evidence>
<feature type="transmembrane region" description="Helical" evidence="16">
    <location>
        <begin position="6"/>
        <end position="25"/>
    </location>
</feature>
<dbReference type="GO" id="GO:0005783">
    <property type="term" value="C:endoplasmic reticulum"/>
    <property type="evidence" value="ECO:0007669"/>
    <property type="project" value="TreeGrafter"/>
</dbReference>
<evidence type="ECO:0000259" key="17">
    <source>
        <dbReference type="PROSITE" id="PS51449"/>
    </source>
</evidence>
<dbReference type="InterPro" id="IPR007197">
    <property type="entry name" value="rSAM"/>
</dbReference>
<dbReference type="Pfam" id="PF04055">
    <property type="entry name" value="Radical_SAM"/>
    <property type="match status" value="1"/>
</dbReference>
<accession>L0B0D4</accession>
<dbReference type="FunFam" id="3.80.30.20:FF:000002">
    <property type="entry name" value="threonylcarbamoyladenosine tRNA methylthiotransferase isoform X2"/>
    <property type="match status" value="1"/>
</dbReference>
<dbReference type="InterPro" id="IPR005839">
    <property type="entry name" value="Methylthiotransferase"/>
</dbReference>
<dbReference type="eggNOG" id="KOG4355">
    <property type="taxonomic scope" value="Eukaryota"/>
</dbReference>
<dbReference type="InterPro" id="IPR006466">
    <property type="entry name" value="MiaB-like_arc_euk"/>
</dbReference>
<dbReference type="EC" id="2.8.4.5" evidence="4"/>
<evidence type="ECO:0000313" key="20">
    <source>
        <dbReference type="Proteomes" id="UP000031512"/>
    </source>
</evidence>
<dbReference type="Pfam" id="PF01938">
    <property type="entry name" value="TRAM"/>
    <property type="match status" value="1"/>
</dbReference>
<dbReference type="PANTHER" id="PTHR11918">
    <property type="entry name" value="RADICAL SAM PROTEINS"/>
    <property type="match status" value="1"/>
</dbReference>
<dbReference type="InterPro" id="IPR013848">
    <property type="entry name" value="Methylthiotransferase_N"/>
</dbReference>
<dbReference type="GO" id="GO:0035598">
    <property type="term" value="F:tRNA (N(6)-L-threonylcarbamoyladenosine(37)-C(2))-methylthiotransferase activity"/>
    <property type="evidence" value="ECO:0007669"/>
    <property type="project" value="UniProtKB-EC"/>
</dbReference>
<keyword evidence="20" id="KW-1185">Reference proteome</keyword>
<dbReference type="Proteomes" id="UP000031512">
    <property type="component" value="Chromosome 3"/>
</dbReference>
<dbReference type="CDD" id="cd01335">
    <property type="entry name" value="Radical_SAM"/>
    <property type="match status" value="1"/>
</dbReference>
<dbReference type="PROSITE" id="PS01278">
    <property type="entry name" value="MTTASE_RADICAL"/>
    <property type="match status" value="1"/>
</dbReference>
<gene>
    <name evidence="19" type="ORF">BEWA_007260</name>
</gene>
<feature type="compositionally biased region" description="Polar residues" evidence="15">
    <location>
        <begin position="125"/>
        <end position="135"/>
    </location>
</feature>
<feature type="domain" description="Radical SAM core" evidence="18">
    <location>
        <begin position="351"/>
        <end position="581"/>
    </location>
</feature>
<evidence type="ECO:0000256" key="8">
    <source>
        <dbReference type="ARBA" id="ARBA00022691"/>
    </source>
</evidence>
<evidence type="ECO:0000256" key="4">
    <source>
        <dbReference type="ARBA" id="ARBA00013273"/>
    </source>
</evidence>
<dbReference type="Gene3D" id="3.40.50.12160">
    <property type="entry name" value="Methylthiotransferase, N-terminal domain"/>
    <property type="match status" value="1"/>
</dbReference>
<dbReference type="NCBIfam" id="TIGR00089">
    <property type="entry name" value="MiaB/RimO family radical SAM methylthiotransferase"/>
    <property type="match status" value="1"/>
</dbReference>
<comment type="function">
    <text evidence="2">Catalyzes the methylthiolation of N6-threonylcarbamoyladenosine (t(6)A), leading to the formation of 2-methylthio-N6-threonylcarbamoyladenosine (ms(2)t(6)A) at position 37 in tRNAs that read codons beginning with adenine.</text>
</comment>
<dbReference type="InterPro" id="IPR058240">
    <property type="entry name" value="rSAM_sf"/>
</dbReference>
<keyword evidence="16" id="KW-0472">Membrane</keyword>
<dbReference type="GeneID" id="15804864"/>
<evidence type="ECO:0000259" key="18">
    <source>
        <dbReference type="PROSITE" id="PS51918"/>
    </source>
</evidence>
<keyword evidence="6" id="KW-0004">4Fe-4S</keyword>
<keyword evidence="10" id="KW-0479">Metal-binding</keyword>
<dbReference type="SFLD" id="SFLDG01082">
    <property type="entry name" value="B12-binding_domain_containing"/>
    <property type="match status" value="1"/>
</dbReference>
<keyword evidence="16" id="KW-0812">Transmembrane</keyword>
<dbReference type="Gene3D" id="3.80.30.20">
    <property type="entry name" value="tm_1862 like domain"/>
    <property type="match status" value="1"/>
</dbReference>
<dbReference type="InterPro" id="IPR002792">
    <property type="entry name" value="TRAM_dom"/>
</dbReference>
<dbReference type="SMART" id="SM00729">
    <property type="entry name" value="Elp3"/>
    <property type="match status" value="1"/>
</dbReference>
<feature type="domain" description="MTTase N-terminal" evidence="17">
    <location>
        <begin position="220"/>
        <end position="330"/>
    </location>
</feature>
<evidence type="ECO:0000256" key="12">
    <source>
        <dbReference type="ARBA" id="ARBA00023014"/>
    </source>
</evidence>
<dbReference type="EMBL" id="CP001670">
    <property type="protein sequence ID" value="AFZ81317.1"/>
    <property type="molecule type" value="Genomic_DNA"/>
</dbReference>
<keyword evidence="12" id="KW-0411">Iron-sulfur</keyword>
<evidence type="ECO:0000256" key="14">
    <source>
        <dbReference type="ARBA" id="ARBA00051661"/>
    </source>
</evidence>
<reference evidence="19 20" key="1">
    <citation type="journal article" date="2012" name="BMC Genomics">
        <title>Comparative genomic analysis and phylogenetic position of Theileria equi.</title>
        <authorList>
            <person name="Kappmeyer L.S."/>
            <person name="Thiagarajan M."/>
            <person name="Herndon D.R."/>
            <person name="Ramsay J.D."/>
            <person name="Caler E."/>
            <person name="Djikeng A."/>
            <person name="Gillespie J.J."/>
            <person name="Lau A.O."/>
            <person name="Roalson E.H."/>
            <person name="Silva J.C."/>
            <person name="Silva M.G."/>
            <person name="Suarez C.E."/>
            <person name="Ueti M.W."/>
            <person name="Nene V.M."/>
            <person name="Mealey R.H."/>
            <person name="Knowles D.P."/>
            <person name="Brayton K.A."/>
        </authorList>
    </citation>
    <scope>NUCLEOTIDE SEQUENCE [LARGE SCALE GENOMIC DNA]</scope>
    <source>
        <strain evidence="19 20">WA</strain>
    </source>
</reference>
<dbReference type="NCBIfam" id="TIGR01578">
    <property type="entry name" value="MiaB-like-B"/>
    <property type="match status" value="1"/>
</dbReference>
<dbReference type="InterPro" id="IPR006638">
    <property type="entry name" value="Elp3/MiaA/NifB-like_rSAM"/>
</dbReference>
<keyword evidence="8" id="KW-0949">S-adenosyl-L-methionine</keyword>
<evidence type="ECO:0000256" key="5">
    <source>
        <dbReference type="ARBA" id="ARBA00018810"/>
    </source>
</evidence>
<dbReference type="OrthoDB" id="1730074at2759"/>
<evidence type="ECO:0000256" key="9">
    <source>
        <dbReference type="ARBA" id="ARBA00022694"/>
    </source>
</evidence>
<dbReference type="GO" id="GO:0016491">
    <property type="term" value="F:oxidoreductase activity"/>
    <property type="evidence" value="ECO:0007669"/>
    <property type="project" value="UniProtKB-KW"/>
</dbReference>
<evidence type="ECO:0000256" key="16">
    <source>
        <dbReference type="SAM" id="Phobius"/>
    </source>
</evidence>
<comment type="cofactor">
    <cofactor evidence="1">
        <name>[4Fe-4S] cluster</name>
        <dbReference type="ChEBI" id="CHEBI:49883"/>
    </cofactor>
</comment>
<evidence type="ECO:0000256" key="15">
    <source>
        <dbReference type="SAM" id="MobiDB-lite"/>
    </source>
</evidence>
<keyword evidence="7" id="KW-0808">Transferase</keyword>
<evidence type="ECO:0000256" key="10">
    <source>
        <dbReference type="ARBA" id="ARBA00022723"/>
    </source>
</evidence>
<dbReference type="PANTHER" id="PTHR11918:SF45">
    <property type="entry name" value="THREONYLCARBAMOYLADENOSINE TRNA METHYLTHIOTRANSFERASE"/>
    <property type="match status" value="1"/>
</dbReference>
<dbReference type="GO" id="GO:0051539">
    <property type="term" value="F:4 iron, 4 sulfur cluster binding"/>
    <property type="evidence" value="ECO:0007669"/>
    <property type="project" value="UniProtKB-KW"/>
</dbReference>
<dbReference type="SFLD" id="SFLDS00029">
    <property type="entry name" value="Radical_SAM"/>
    <property type="match status" value="1"/>
</dbReference>
<sequence>MSFRLKTPIVGCTLAGIALVSYIAYKYYNKSKKRRLFKRLKLLYTDDHELYGKDDDFCSENEISDDYTYGQSSIIDEFIVIDNIGSYDRKGGKYEESNNGSELASLESGELIEDIGGSRTRKNYSMKSRSTQINKSFDPDISPRSSFRASRRKSTESSYAIPQEDTEGWLVIDGHGSVEEATTDYSHIDSSQPNGINNSSEKLVHEKETCNHTPLIPGSQTVYFRGFGCAHNSSDSEYMMGILSEYGYNITDDMSKAQVAVINSCTVKGPSQDAMATEIRKAKDLKIPIVVGGCVPQADKNLTPLKDPSVSLLGTSQIDRIVEVVEHALQGRKLVLLERKTLPSLELPKIRQNELIEIIPLSTGCLGSCTFCKTKQARGVLGSYTLESILDRVESAVSQKVSQIWLTSEDTGAYGIDIGIDIVVLLKSILPLLPPDVMLRLGMSNPPYIKRHIEEIAKILKHKNVFEFIHIPVQSGSDRVLDAMNREYHIDEFLFLVDKIRESVPDCSLATDIICGFPTETDEEHLETIQLLKDLKLPIVNISQFYPRPGTPAAKMKAHPNKVAKSRTREVTEVFLSYECNSHYLGKTLPVWFSQTDVKRNHTIGHTKNYIKVVVDKDDSLLGKRRDVLVQHATKWHLTGIVT</sequence>
<comment type="catalytic activity">
    <reaction evidence="14">
        <text>N(6)-L-threonylcarbamoyladenosine(37) in tRNA + (sulfur carrier)-SH + AH2 + 2 S-adenosyl-L-methionine = 2-methylsulfanyl-N(6)-L-threonylcarbamoyladenosine(37) in tRNA + (sulfur carrier)-H + 5'-deoxyadenosine + L-methionine + A + S-adenosyl-L-homocysteine + 2 H(+)</text>
        <dbReference type="Rhea" id="RHEA:37075"/>
        <dbReference type="Rhea" id="RHEA-COMP:10163"/>
        <dbReference type="Rhea" id="RHEA-COMP:11092"/>
        <dbReference type="Rhea" id="RHEA-COMP:14737"/>
        <dbReference type="Rhea" id="RHEA-COMP:14739"/>
        <dbReference type="ChEBI" id="CHEBI:13193"/>
        <dbReference type="ChEBI" id="CHEBI:15378"/>
        <dbReference type="ChEBI" id="CHEBI:17319"/>
        <dbReference type="ChEBI" id="CHEBI:17499"/>
        <dbReference type="ChEBI" id="CHEBI:29917"/>
        <dbReference type="ChEBI" id="CHEBI:57844"/>
        <dbReference type="ChEBI" id="CHEBI:57856"/>
        <dbReference type="ChEBI" id="CHEBI:59789"/>
        <dbReference type="ChEBI" id="CHEBI:64428"/>
        <dbReference type="ChEBI" id="CHEBI:74418"/>
        <dbReference type="ChEBI" id="CHEBI:74420"/>
        <dbReference type="EC" id="2.8.4.5"/>
    </reaction>
</comment>
<dbReference type="GO" id="GO:0046872">
    <property type="term" value="F:metal ion binding"/>
    <property type="evidence" value="ECO:0007669"/>
    <property type="project" value="UniProtKB-KW"/>
</dbReference>
<keyword evidence="19" id="KW-0560">Oxidoreductase</keyword>
<dbReference type="InterPro" id="IPR020612">
    <property type="entry name" value="Methylthiotransferase_CS"/>
</dbReference>
<dbReference type="KEGG" id="beq:BEWA_007260"/>
<dbReference type="InterPro" id="IPR038135">
    <property type="entry name" value="Methylthiotransferase_N_sf"/>
</dbReference>
<keyword evidence="9" id="KW-0819">tRNA processing</keyword>
<dbReference type="VEuPathDB" id="PiroplasmaDB:BEWA_007260"/>
<evidence type="ECO:0000256" key="6">
    <source>
        <dbReference type="ARBA" id="ARBA00022485"/>
    </source>
</evidence>
<evidence type="ECO:0000256" key="7">
    <source>
        <dbReference type="ARBA" id="ARBA00022679"/>
    </source>
</evidence>
<dbReference type="AlphaFoldDB" id="L0B0D4"/>
<keyword evidence="11" id="KW-0408">Iron</keyword>
<evidence type="ECO:0000256" key="11">
    <source>
        <dbReference type="ARBA" id="ARBA00023004"/>
    </source>
</evidence>
<evidence type="ECO:0000256" key="3">
    <source>
        <dbReference type="ARBA" id="ARBA00008616"/>
    </source>
</evidence>
<dbReference type="PROSITE" id="PS51918">
    <property type="entry name" value="RADICAL_SAM"/>
    <property type="match status" value="1"/>
</dbReference>
<dbReference type="RefSeq" id="XP_004830983.1">
    <property type="nucleotide sequence ID" value="XM_004830926.1"/>
</dbReference>
<name>L0B0D4_THEEQ</name>
<keyword evidence="16" id="KW-1133">Transmembrane helix</keyword>
<proteinExistence type="inferred from homology"/>
<dbReference type="SUPFAM" id="SSF102114">
    <property type="entry name" value="Radical SAM enzymes"/>
    <property type="match status" value="1"/>
</dbReference>
<evidence type="ECO:0000256" key="2">
    <source>
        <dbReference type="ARBA" id="ARBA00002399"/>
    </source>
</evidence>
<organism evidence="19 20">
    <name type="scientific">Theileria equi strain WA</name>
    <dbReference type="NCBI Taxonomy" id="1537102"/>
    <lineage>
        <taxon>Eukaryota</taxon>
        <taxon>Sar</taxon>
        <taxon>Alveolata</taxon>
        <taxon>Apicomplexa</taxon>
        <taxon>Aconoidasida</taxon>
        <taxon>Piroplasmida</taxon>
        <taxon>Theileriidae</taxon>
        <taxon>Theileria</taxon>
    </lineage>
</organism>
<dbReference type="PROSITE" id="PS51449">
    <property type="entry name" value="MTTASE_N"/>
    <property type="match status" value="1"/>
</dbReference>
<dbReference type="STRING" id="1537102.L0B0D4"/>
<protein>
    <recommendedName>
        <fullName evidence="5">Threonylcarbamoyladenosine tRNA methylthiotransferase</fullName>
        <ecNumber evidence="4">2.8.4.5</ecNumber>
    </recommendedName>
    <alternativeName>
        <fullName evidence="13">tRNA-t(6)A37 methylthiotransferase</fullName>
    </alternativeName>
</protein>